<keyword evidence="8 11" id="KW-0255">Endonuclease</keyword>
<dbReference type="Gene3D" id="3.30.1370.110">
    <property type="match status" value="1"/>
</dbReference>
<organism evidence="11 12">
    <name type="scientific">Geosporobacter ferrireducens</name>
    <dbReference type="NCBI Taxonomy" id="1424294"/>
    <lineage>
        <taxon>Bacteria</taxon>
        <taxon>Bacillati</taxon>
        <taxon>Bacillota</taxon>
        <taxon>Clostridia</taxon>
        <taxon>Peptostreptococcales</taxon>
        <taxon>Thermotaleaceae</taxon>
        <taxon>Geosporobacter</taxon>
    </lineage>
</organism>
<keyword evidence="5 8" id="KW-0067">ATP-binding</keyword>
<dbReference type="InterPro" id="IPR005747">
    <property type="entry name" value="MutS2"/>
</dbReference>
<accession>A0A1D8GD22</accession>
<dbReference type="AlphaFoldDB" id="A0A1D8GD22"/>
<evidence type="ECO:0000313" key="12">
    <source>
        <dbReference type="Proteomes" id="UP000095743"/>
    </source>
</evidence>
<dbReference type="GO" id="GO:0005524">
    <property type="term" value="F:ATP binding"/>
    <property type="evidence" value="ECO:0007669"/>
    <property type="project" value="UniProtKB-UniRule"/>
</dbReference>
<dbReference type="GO" id="GO:0043023">
    <property type="term" value="F:ribosomal large subunit binding"/>
    <property type="evidence" value="ECO:0007669"/>
    <property type="project" value="UniProtKB-UniRule"/>
</dbReference>
<dbReference type="GO" id="GO:0072344">
    <property type="term" value="P:rescue of stalled ribosome"/>
    <property type="evidence" value="ECO:0007669"/>
    <property type="project" value="UniProtKB-UniRule"/>
</dbReference>
<sequence length="792" mass="89136">MNTKTLRVLEYEKIKNMLLQKVESSLGRSVAEQLTPSVNLQEVIQWQKETSEASGLLIQKGQVSMGGVHDLSYHIKRAEIGSFLYPGQLLEVADTLRAARRLKSMVKDTKEEERRYPIIEEYINTLYSFKTIEDRITECIISEEEISDNASPALKNIRRQIEAKNAGIRSRLNSIISSAQTQKYLQEAIITIRQDRYVVPVKQEHRANFQGLIHDQSSSGATLFIEPMAIVEMNNELKELKLKEKAEIERILAELTAMIGEKTEEIKGNQKILAHLDFLFAKGKLSVQMRGVEPELNEAGKIRIKNGRHPFLDAKAVVPTNIWIGEDFQTLVITGPNTGGKTVTLKTVGLLTLMAQSGFHVPADFGTKLSVFQQVFADIGDEQSIEQSLSTFSSHMTNIVEILNRVENKALILLDELGAGTDPTEGAALAIAILNHLYVLGARTIATTHYTELKQYALTTKGVKNASVEFDVETLSPTYRLLIGVPGKSNAFEISKRLGLDQYIVDRAKEYISKDEIEFEDLLTTIEKNKQTAEREKDEAIRLKLMIQEHKEEYERKLEKLAQQREKLLKEAKEEARKILKEAKEEAEQVIKDLRELSIEQEEKEKNRKIEEARKKLRDQLDHMGSGWMTNPDNVINTKPPKQLKLGDTVVILTLNQKGNVVTLPDENGDLTVQVGIMKVNVNINHLRLDKEEKEKASKVGTGKIMKAKSQSIQSSLDLRGQMLEEALLNTDKYLDDAYIAGLREITIIHGKGTGVLRDGIKQLLKGHRHVKSYRDGAYGEGGTGVTIAELK</sequence>
<evidence type="ECO:0000256" key="5">
    <source>
        <dbReference type="ARBA" id="ARBA00022840"/>
    </source>
</evidence>
<dbReference type="GO" id="GO:0140664">
    <property type="term" value="F:ATP-dependent DNA damage sensor activity"/>
    <property type="evidence" value="ECO:0007669"/>
    <property type="project" value="InterPro"/>
</dbReference>
<name>A0A1D8GD22_9FIRM</name>
<dbReference type="InterPro" id="IPR002625">
    <property type="entry name" value="Smr_dom"/>
</dbReference>
<dbReference type="GO" id="GO:0019843">
    <property type="term" value="F:rRNA binding"/>
    <property type="evidence" value="ECO:0007669"/>
    <property type="project" value="UniProtKB-UniRule"/>
</dbReference>
<dbReference type="InterPro" id="IPR007696">
    <property type="entry name" value="DNA_mismatch_repair_MutS_core"/>
</dbReference>
<gene>
    <name evidence="8" type="primary">mutS2</name>
    <name evidence="8" type="synonym">rqcU</name>
    <name evidence="11" type="ORF">Gferi_04045</name>
</gene>
<dbReference type="Proteomes" id="UP000095743">
    <property type="component" value="Chromosome"/>
</dbReference>
<dbReference type="PANTHER" id="PTHR48466">
    <property type="entry name" value="OS10G0509000 PROTEIN-RELATED"/>
    <property type="match status" value="1"/>
</dbReference>
<protein>
    <recommendedName>
        <fullName evidence="8">Endonuclease MutS2</fullName>
        <ecNumber evidence="8">3.1.-.-</ecNumber>
    </recommendedName>
    <alternativeName>
        <fullName evidence="8">Ribosome-associated protein quality control-upstream factor</fullName>
        <shortName evidence="8">RQC-upstream factor</shortName>
        <shortName evidence="8">RqcU</shortName>
        <ecNumber evidence="8">3.6.4.-</ecNumber>
    </alternativeName>
</protein>
<evidence type="ECO:0000256" key="3">
    <source>
        <dbReference type="ARBA" id="ARBA00022741"/>
    </source>
</evidence>
<dbReference type="InterPro" id="IPR027417">
    <property type="entry name" value="P-loop_NTPase"/>
</dbReference>
<dbReference type="NCBIfam" id="TIGR01069">
    <property type="entry name" value="mutS2"/>
    <property type="match status" value="1"/>
</dbReference>
<comment type="function">
    <text evidence="8">Acts as a ribosome collision sensor, splitting the ribosome into its 2 subunits. Detects stalled/collided 70S ribosomes which it binds and splits by an ATP-hydrolysis driven conformational change. Acts upstream of the ribosome quality control system (RQC), a ribosome-associated complex that mediates the extraction of incompletely synthesized nascent chains from stalled ribosomes and their subsequent degradation. Probably generates substrates for RQC.</text>
</comment>
<dbReference type="InterPro" id="IPR036063">
    <property type="entry name" value="Smr_dom_sf"/>
</dbReference>
<keyword evidence="6 8" id="KW-0694">RNA-binding</keyword>
<dbReference type="KEGG" id="gfe:Gferi_04045"/>
<dbReference type="EC" id="3.6.4.-" evidence="8"/>
<keyword evidence="7 8" id="KW-0238">DNA-binding</keyword>
<dbReference type="PANTHER" id="PTHR48466:SF2">
    <property type="entry name" value="OS10G0509000 PROTEIN"/>
    <property type="match status" value="1"/>
</dbReference>
<dbReference type="GO" id="GO:0006298">
    <property type="term" value="P:mismatch repair"/>
    <property type="evidence" value="ECO:0007669"/>
    <property type="project" value="InterPro"/>
</dbReference>
<dbReference type="InterPro" id="IPR036187">
    <property type="entry name" value="DNA_mismatch_repair_MutS_sf"/>
</dbReference>
<evidence type="ECO:0000256" key="4">
    <source>
        <dbReference type="ARBA" id="ARBA00022801"/>
    </source>
</evidence>
<dbReference type="SMART" id="SM00533">
    <property type="entry name" value="MUTSd"/>
    <property type="match status" value="1"/>
</dbReference>
<reference evidence="11 12" key="1">
    <citation type="submission" date="2016-09" db="EMBL/GenBank/DDBJ databases">
        <title>Genomic analysis reveals versatility of anaerobic energy metabolism of Geosporobacter ferrireducens IRF9 of phylum Firmicutes.</title>
        <authorList>
            <person name="Kim S.-J."/>
        </authorList>
    </citation>
    <scope>NUCLEOTIDE SEQUENCE [LARGE SCALE GENOMIC DNA]</scope>
    <source>
        <strain evidence="11 12">IRF9</strain>
    </source>
</reference>
<evidence type="ECO:0000256" key="8">
    <source>
        <dbReference type="HAMAP-Rule" id="MF_00092"/>
    </source>
</evidence>
<dbReference type="Gene3D" id="3.40.50.300">
    <property type="entry name" value="P-loop containing nucleotide triphosphate hydrolases"/>
    <property type="match status" value="1"/>
</dbReference>
<evidence type="ECO:0000256" key="1">
    <source>
        <dbReference type="ARBA" id="ARBA00022722"/>
    </source>
</evidence>
<dbReference type="Pfam" id="PF00488">
    <property type="entry name" value="MutS_V"/>
    <property type="match status" value="1"/>
</dbReference>
<evidence type="ECO:0000256" key="9">
    <source>
        <dbReference type="SAM" id="Coils"/>
    </source>
</evidence>
<dbReference type="SMART" id="SM00463">
    <property type="entry name" value="SMR"/>
    <property type="match status" value="1"/>
</dbReference>
<keyword evidence="12" id="KW-1185">Reference proteome</keyword>
<dbReference type="CDD" id="cd03280">
    <property type="entry name" value="ABC_MutS2"/>
    <property type="match status" value="1"/>
</dbReference>
<keyword evidence="9" id="KW-0175">Coiled coil</keyword>
<dbReference type="PROSITE" id="PS00486">
    <property type="entry name" value="DNA_MISMATCH_REPAIR_2"/>
    <property type="match status" value="1"/>
</dbReference>
<dbReference type="InterPro" id="IPR045076">
    <property type="entry name" value="MutS"/>
</dbReference>
<dbReference type="EMBL" id="CP017269">
    <property type="protein sequence ID" value="AOT68804.1"/>
    <property type="molecule type" value="Genomic_DNA"/>
</dbReference>
<dbReference type="GO" id="GO:0016887">
    <property type="term" value="F:ATP hydrolysis activity"/>
    <property type="evidence" value="ECO:0007669"/>
    <property type="project" value="InterPro"/>
</dbReference>
<dbReference type="SUPFAM" id="SSF52540">
    <property type="entry name" value="P-loop containing nucleoside triphosphate hydrolases"/>
    <property type="match status" value="1"/>
</dbReference>
<evidence type="ECO:0000313" key="11">
    <source>
        <dbReference type="EMBL" id="AOT68804.1"/>
    </source>
</evidence>
<dbReference type="STRING" id="1424294.Gferi_04045"/>
<dbReference type="Pfam" id="PF20297">
    <property type="entry name" value="MSSS"/>
    <property type="match status" value="1"/>
</dbReference>
<feature type="coiled-coil region" evidence="9">
    <location>
        <begin position="230"/>
        <end position="265"/>
    </location>
</feature>
<dbReference type="InterPro" id="IPR046893">
    <property type="entry name" value="MSSS"/>
</dbReference>
<keyword evidence="4 8" id="KW-0378">Hydrolase</keyword>
<dbReference type="RefSeq" id="WP_069974371.1">
    <property type="nucleotide sequence ID" value="NZ_CP017269.1"/>
</dbReference>
<evidence type="ECO:0000256" key="7">
    <source>
        <dbReference type="ARBA" id="ARBA00023125"/>
    </source>
</evidence>
<keyword evidence="2 8" id="KW-0699">rRNA-binding</keyword>
<proteinExistence type="inferred from homology"/>
<dbReference type="CDD" id="cd06503">
    <property type="entry name" value="ATP-synt_Fo_b"/>
    <property type="match status" value="1"/>
</dbReference>
<comment type="similarity">
    <text evidence="8">Belongs to the DNA mismatch repair MutS family. MutS2 subfamily.</text>
</comment>
<dbReference type="OrthoDB" id="9808166at2"/>
<keyword evidence="3 8" id="KW-0547">Nucleotide-binding</keyword>
<dbReference type="SMART" id="SM00534">
    <property type="entry name" value="MUTSac"/>
    <property type="match status" value="1"/>
</dbReference>
<dbReference type="Pfam" id="PF01713">
    <property type="entry name" value="Smr"/>
    <property type="match status" value="1"/>
</dbReference>
<dbReference type="EC" id="3.1.-.-" evidence="8"/>
<evidence type="ECO:0000256" key="6">
    <source>
        <dbReference type="ARBA" id="ARBA00022884"/>
    </source>
</evidence>
<dbReference type="SUPFAM" id="SSF48334">
    <property type="entry name" value="DNA repair protein MutS, domain III"/>
    <property type="match status" value="1"/>
</dbReference>
<dbReference type="GO" id="GO:0004519">
    <property type="term" value="F:endonuclease activity"/>
    <property type="evidence" value="ECO:0007669"/>
    <property type="project" value="UniProtKB-UniRule"/>
</dbReference>
<dbReference type="InterPro" id="IPR000432">
    <property type="entry name" value="DNA_mismatch_repair_MutS_C"/>
</dbReference>
<evidence type="ECO:0000256" key="2">
    <source>
        <dbReference type="ARBA" id="ARBA00022730"/>
    </source>
</evidence>
<dbReference type="GO" id="GO:0045910">
    <property type="term" value="P:negative regulation of DNA recombination"/>
    <property type="evidence" value="ECO:0007669"/>
    <property type="project" value="InterPro"/>
</dbReference>
<feature type="domain" description="Smr" evidence="10">
    <location>
        <begin position="717"/>
        <end position="792"/>
    </location>
</feature>
<feature type="binding site" evidence="8">
    <location>
        <begin position="335"/>
        <end position="342"/>
    </location>
    <ligand>
        <name>ATP</name>
        <dbReference type="ChEBI" id="CHEBI:30616"/>
    </ligand>
</feature>
<dbReference type="PROSITE" id="PS50828">
    <property type="entry name" value="SMR"/>
    <property type="match status" value="1"/>
</dbReference>
<comment type="function">
    <text evidence="8">Endonuclease that is involved in the suppression of homologous recombination and thus may have a key role in the control of bacterial genetic diversity.</text>
</comment>
<evidence type="ECO:0000259" key="10">
    <source>
        <dbReference type="PROSITE" id="PS50828"/>
    </source>
</evidence>
<dbReference type="HAMAP" id="MF_00092">
    <property type="entry name" value="MutS2"/>
    <property type="match status" value="1"/>
</dbReference>
<feature type="coiled-coil region" evidence="9">
    <location>
        <begin position="523"/>
        <end position="623"/>
    </location>
</feature>
<dbReference type="GO" id="GO:0030983">
    <property type="term" value="F:mismatched DNA binding"/>
    <property type="evidence" value="ECO:0007669"/>
    <property type="project" value="InterPro"/>
</dbReference>
<dbReference type="SUPFAM" id="SSF160443">
    <property type="entry name" value="SMR domain-like"/>
    <property type="match status" value="1"/>
</dbReference>
<keyword evidence="1 8" id="KW-0540">Nuclease</keyword>
<dbReference type="PIRSF" id="PIRSF005814">
    <property type="entry name" value="MutS_YshD"/>
    <property type="match status" value="1"/>
</dbReference>
<comment type="subunit">
    <text evidence="8">Homodimer. Binds to stalled ribosomes, contacting rRNA.</text>
</comment>
<dbReference type="FunFam" id="3.40.50.300:FF:000830">
    <property type="entry name" value="Endonuclease MutS2"/>
    <property type="match status" value="1"/>
</dbReference>